<dbReference type="Proteomes" id="UP001500742">
    <property type="component" value="Unassembled WGS sequence"/>
</dbReference>
<sequence length="425" mass="48038">MVARISTGKSIRAMLYYNENKVGEKEANLIMASGFAGDIESMSVGQKLHRFTHLTQLKPNVKTNALHISLNFHSSEDLSNAKLQQIAAAYMEKIGFGDQPFLVYRHHDAAHQHLHIVTTNITAASERIDLHDIGRKLSEPARKQIEEDFKLVKAESKTFNMEAAIKPVDIKKAKYGHLPTKRAMSNVITAVIRDYRFTSLAELNAALKCFNVVALRGEEHTAMFQKKGLMYSLLDDKGNPVGVPIKASAFYTKPTFRNLEVKFELNKGIRKLYKEELAKRIDGLFDNYRSITASKFEAEAKQVSITVNFRKNDKGELFGITYIDHKNKNVFNGSDLGKAYSAKGITERFGKTNRFARSEEQFISRPAQRISKGQENTPATYLETPKQTNFLAMALAKTQPDYGAGVPRKKKRKKRSQQQDQELTL</sequence>
<keyword evidence="4" id="KW-1185">Reference proteome</keyword>
<evidence type="ECO:0000259" key="2">
    <source>
        <dbReference type="Pfam" id="PF03432"/>
    </source>
</evidence>
<reference evidence="4" key="1">
    <citation type="journal article" date="2019" name="Int. J. Syst. Evol. Microbiol.">
        <title>The Global Catalogue of Microorganisms (GCM) 10K type strain sequencing project: providing services to taxonomists for standard genome sequencing and annotation.</title>
        <authorList>
            <consortium name="The Broad Institute Genomics Platform"/>
            <consortium name="The Broad Institute Genome Sequencing Center for Infectious Disease"/>
            <person name="Wu L."/>
            <person name="Ma J."/>
        </authorList>
    </citation>
    <scope>NUCLEOTIDE SEQUENCE [LARGE SCALE GENOMIC DNA]</scope>
    <source>
        <strain evidence="4">JCM 16601</strain>
    </source>
</reference>
<gene>
    <name evidence="3" type="primary">mobB</name>
    <name evidence="3" type="ORF">GCM10022210_28860</name>
</gene>
<feature type="domain" description="MobA/VirD2-like nuclease" evidence="2">
    <location>
        <begin position="17"/>
        <end position="151"/>
    </location>
</feature>
<feature type="compositionally biased region" description="Basic residues" evidence="1">
    <location>
        <begin position="407"/>
        <end position="416"/>
    </location>
</feature>
<name>A0ABP7Q7I6_9SPHI</name>
<proteinExistence type="predicted"/>
<protein>
    <submittedName>
        <fullName evidence="3">Conjugal transfer protein MobB</fullName>
    </submittedName>
</protein>
<dbReference type="RefSeq" id="WP_259087335.1">
    <property type="nucleotide sequence ID" value="NZ_BAAAZC010000019.1"/>
</dbReference>
<dbReference type="InterPro" id="IPR005094">
    <property type="entry name" value="Endonuclease_MobA/VirD2"/>
</dbReference>
<dbReference type="Pfam" id="PF03432">
    <property type="entry name" value="Relaxase"/>
    <property type="match status" value="1"/>
</dbReference>
<dbReference type="EMBL" id="BAAAZC010000019">
    <property type="protein sequence ID" value="GAA3976373.1"/>
    <property type="molecule type" value="Genomic_DNA"/>
</dbReference>
<feature type="region of interest" description="Disordered" evidence="1">
    <location>
        <begin position="400"/>
        <end position="425"/>
    </location>
</feature>
<organism evidence="3 4">
    <name type="scientific">Mucilaginibacter dorajii</name>
    <dbReference type="NCBI Taxonomy" id="692994"/>
    <lineage>
        <taxon>Bacteria</taxon>
        <taxon>Pseudomonadati</taxon>
        <taxon>Bacteroidota</taxon>
        <taxon>Sphingobacteriia</taxon>
        <taxon>Sphingobacteriales</taxon>
        <taxon>Sphingobacteriaceae</taxon>
        <taxon>Mucilaginibacter</taxon>
    </lineage>
</organism>
<evidence type="ECO:0000313" key="3">
    <source>
        <dbReference type="EMBL" id="GAA3976373.1"/>
    </source>
</evidence>
<evidence type="ECO:0000313" key="4">
    <source>
        <dbReference type="Proteomes" id="UP001500742"/>
    </source>
</evidence>
<evidence type="ECO:0000256" key="1">
    <source>
        <dbReference type="SAM" id="MobiDB-lite"/>
    </source>
</evidence>
<comment type="caution">
    <text evidence="3">The sequence shown here is derived from an EMBL/GenBank/DDBJ whole genome shotgun (WGS) entry which is preliminary data.</text>
</comment>
<accession>A0ABP7Q7I6</accession>